<keyword evidence="4 10" id="KW-1003">Cell membrane</keyword>
<organism evidence="13 14">
    <name type="scientific">Thermosynechococcus sichuanensis E542</name>
    <dbReference type="NCBI Taxonomy" id="2016101"/>
    <lineage>
        <taxon>Bacteria</taxon>
        <taxon>Bacillati</taxon>
        <taxon>Cyanobacteriota</taxon>
        <taxon>Cyanophyceae</taxon>
        <taxon>Acaryochloridales</taxon>
        <taxon>Thermosynechococcaceae</taxon>
        <taxon>Thermosynechococcus</taxon>
        <taxon>Thermosynechococcus sichuanensis</taxon>
    </lineage>
</organism>
<evidence type="ECO:0000256" key="7">
    <source>
        <dbReference type="ARBA" id="ARBA00022989"/>
    </source>
</evidence>
<dbReference type="PANTHER" id="PTHR47755">
    <property type="entry name" value="CELL DIVISION PROTEIN FTSX"/>
    <property type="match status" value="1"/>
</dbReference>
<keyword evidence="9 10" id="KW-0131">Cell cycle</keyword>
<dbReference type="PIRSF" id="PIRSF003097">
    <property type="entry name" value="FtsX"/>
    <property type="match status" value="1"/>
</dbReference>
<evidence type="ECO:0000256" key="6">
    <source>
        <dbReference type="ARBA" id="ARBA00022692"/>
    </source>
</evidence>
<comment type="subcellular location">
    <subcellularLocation>
        <location evidence="1">Cell membrane</location>
        <topology evidence="1">Multi-pass membrane protein</topology>
    </subcellularLocation>
</comment>
<keyword evidence="14" id="KW-1185">Reference proteome</keyword>
<evidence type="ECO:0000256" key="5">
    <source>
        <dbReference type="ARBA" id="ARBA00022618"/>
    </source>
</evidence>
<evidence type="ECO:0000313" key="14">
    <source>
        <dbReference type="Proteomes" id="UP000261812"/>
    </source>
</evidence>
<keyword evidence="7" id="KW-1133">Transmembrane helix</keyword>
<feature type="domain" description="FtsX extracellular" evidence="12">
    <location>
        <begin position="63"/>
        <end position="157"/>
    </location>
</feature>
<dbReference type="InterPro" id="IPR040690">
    <property type="entry name" value="FtsX_ECD"/>
</dbReference>
<dbReference type="Gene3D" id="3.30.70.3040">
    <property type="match status" value="1"/>
</dbReference>
<gene>
    <name evidence="13" type="ORF">D3A95_06800</name>
</gene>
<reference evidence="14" key="1">
    <citation type="submission" date="2018-09" db="EMBL/GenBank/DDBJ databases">
        <title>Complete genome sequence of thermophilic cyanobacteria strain Thermosynechococcus elongatus PKUAC-SCTE542.</title>
        <authorList>
            <person name="Liang Y."/>
            <person name="Tang J."/>
            <person name="Daroch M."/>
        </authorList>
    </citation>
    <scope>NUCLEOTIDE SEQUENCE [LARGE SCALE GENOMIC DNA]</scope>
    <source>
        <strain evidence="14">E542</strain>
    </source>
</reference>
<evidence type="ECO:0000256" key="3">
    <source>
        <dbReference type="ARBA" id="ARBA00021907"/>
    </source>
</evidence>
<dbReference type="PANTHER" id="PTHR47755:SF1">
    <property type="entry name" value="CELL DIVISION PROTEIN FTSX"/>
    <property type="match status" value="1"/>
</dbReference>
<dbReference type="RefSeq" id="WP_181494316.1">
    <property type="nucleotide sequence ID" value="NZ_CP032152.1"/>
</dbReference>
<comment type="similarity">
    <text evidence="2 10">Belongs to the ABC-4 integral membrane protein family. FtsX subfamily.</text>
</comment>
<evidence type="ECO:0000259" key="12">
    <source>
        <dbReference type="Pfam" id="PF18075"/>
    </source>
</evidence>
<name>A0A3B7MEW4_9CYAN</name>
<keyword evidence="8 10" id="KW-0472">Membrane</keyword>
<dbReference type="AlphaFoldDB" id="A0A3B7MEW4"/>
<dbReference type="EMBL" id="CP032152">
    <property type="protein sequence ID" value="AXY67941.1"/>
    <property type="molecule type" value="Genomic_DNA"/>
</dbReference>
<sequence>MANLSPFPTLDFLLPEVRRSLWRGGWLNGAAVIAVAVTLFIFGWGWQVSQLLGASVESLGNRLEITAYVSPDLPAAKVASLKEQLAALPGIADFTWIDRDRAWAELQADLGLKSEQGGLDLFDTNPLSDEIKIRAQSLEQVVSLASQIAQKEGIESVQYLERALTGLQSLQRVVRGVTFILVLLLSVTVVALVSAILRLIILVRQPEIEIMTLVGATQTWIYTPLFIQAASLGGGGGLLAWMVGWGSSQQLQQWLTQQASFRALASNVSLEWSVGLGVCLIIIGVILGLVSTRLALQTTAPMPQ</sequence>
<proteinExistence type="inferred from homology"/>
<evidence type="ECO:0000256" key="4">
    <source>
        <dbReference type="ARBA" id="ARBA00022475"/>
    </source>
</evidence>
<protein>
    <recommendedName>
        <fullName evidence="3 10">Cell division protein FtsX</fullName>
    </recommendedName>
</protein>
<evidence type="ECO:0000256" key="8">
    <source>
        <dbReference type="ARBA" id="ARBA00023136"/>
    </source>
</evidence>
<dbReference type="KEGG" id="tsq:D3A95_06800"/>
<dbReference type="InterPro" id="IPR003838">
    <property type="entry name" value="ABC3_permease_C"/>
</dbReference>
<dbReference type="Pfam" id="PF02687">
    <property type="entry name" value="FtsX"/>
    <property type="match status" value="1"/>
</dbReference>
<evidence type="ECO:0000313" key="13">
    <source>
        <dbReference type="EMBL" id="AXY67941.1"/>
    </source>
</evidence>
<evidence type="ECO:0000259" key="11">
    <source>
        <dbReference type="Pfam" id="PF02687"/>
    </source>
</evidence>
<evidence type="ECO:0000256" key="1">
    <source>
        <dbReference type="ARBA" id="ARBA00004651"/>
    </source>
</evidence>
<evidence type="ECO:0000256" key="10">
    <source>
        <dbReference type="PIRNR" id="PIRNR003097"/>
    </source>
</evidence>
<accession>A0A3B7MEW4</accession>
<keyword evidence="5 10" id="KW-0132">Cell division</keyword>
<dbReference type="GO" id="GO:0051301">
    <property type="term" value="P:cell division"/>
    <property type="evidence" value="ECO:0007669"/>
    <property type="project" value="UniProtKB-KW"/>
</dbReference>
<keyword evidence="6" id="KW-0812">Transmembrane</keyword>
<dbReference type="GO" id="GO:0005886">
    <property type="term" value="C:plasma membrane"/>
    <property type="evidence" value="ECO:0007669"/>
    <property type="project" value="UniProtKB-SubCell"/>
</dbReference>
<dbReference type="Proteomes" id="UP000261812">
    <property type="component" value="Chromosome"/>
</dbReference>
<evidence type="ECO:0000256" key="2">
    <source>
        <dbReference type="ARBA" id="ARBA00007379"/>
    </source>
</evidence>
<feature type="domain" description="ABC3 transporter permease C-terminal" evidence="11">
    <location>
        <begin position="180"/>
        <end position="290"/>
    </location>
</feature>
<evidence type="ECO:0000256" key="9">
    <source>
        <dbReference type="ARBA" id="ARBA00023306"/>
    </source>
</evidence>
<dbReference type="InterPro" id="IPR004513">
    <property type="entry name" value="FtsX"/>
</dbReference>
<dbReference type="Pfam" id="PF18075">
    <property type="entry name" value="FtsX_ECD"/>
    <property type="match status" value="1"/>
</dbReference>